<dbReference type="GO" id="GO:0003677">
    <property type="term" value="F:DNA binding"/>
    <property type="evidence" value="ECO:0007669"/>
    <property type="project" value="UniProtKB-UniRule"/>
</dbReference>
<evidence type="ECO:0000313" key="5">
    <source>
        <dbReference type="EMBL" id="TYJ56121.1"/>
    </source>
</evidence>
<keyword evidence="6" id="KW-1185">Reference proteome</keyword>
<feature type="region of interest" description="Disordered" evidence="3">
    <location>
        <begin position="158"/>
        <end position="233"/>
    </location>
</feature>
<feature type="region of interest" description="Disordered" evidence="3">
    <location>
        <begin position="67"/>
        <end position="106"/>
    </location>
</feature>
<dbReference type="InterPro" id="IPR009071">
    <property type="entry name" value="HMG_box_dom"/>
</dbReference>
<evidence type="ECO:0000256" key="1">
    <source>
        <dbReference type="ARBA" id="ARBA00023125"/>
    </source>
</evidence>
<dbReference type="InterPro" id="IPR050342">
    <property type="entry name" value="HMGB"/>
</dbReference>
<keyword evidence="2" id="KW-0539">Nucleus</keyword>
<reference evidence="5 6" key="1">
    <citation type="submission" date="2017-05" db="EMBL/GenBank/DDBJ databases">
        <title>The Genome Sequence of Tsuchiyaea wingfieldii DSM 27421.</title>
        <authorList>
            <person name="Cuomo C."/>
            <person name="Passer A."/>
            <person name="Billmyre B."/>
            <person name="Heitman J."/>
        </authorList>
    </citation>
    <scope>NUCLEOTIDE SEQUENCE [LARGE SCALE GENOMIC DNA]</scope>
    <source>
        <strain evidence="5 6">DSM 27421</strain>
    </source>
</reference>
<dbReference type="PANTHER" id="PTHR48112">
    <property type="entry name" value="HIGH MOBILITY GROUP PROTEIN DSP1"/>
    <property type="match status" value="1"/>
</dbReference>
<keyword evidence="1 2" id="KW-0238">DNA-binding</keyword>
<sequence length="233" mass="25715">MSAPSWEEMEGKRLEMINSFREVAAAMTNCVKVIDEYTSLSPVHLSKPDLLQPLTAGGPLAQALASGLGDPSYGGGINPATGKKERKKKEKKIKDPNAPKRPPSAYILFQNDVRDEIRRSNPNIAYKEILHIISAKWKDLADDQKKVYEDAYQNAHSTFRAEEEAYTSKKDFPAPPPVAAEEDFSSDSDSDSSSEESALPAPTTLASATATDKKEKKRKNKEEEASKKKKSKD</sequence>
<evidence type="ECO:0000313" key="6">
    <source>
        <dbReference type="Proteomes" id="UP000322245"/>
    </source>
</evidence>
<dbReference type="PANTHER" id="PTHR48112:SF22">
    <property type="entry name" value="MITOCHONDRIAL TRANSCRIPTION FACTOR A, ISOFORM B"/>
    <property type="match status" value="1"/>
</dbReference>
<dbReference type="SUPFAM" id="SSF47095">
    <property type="entry name" value="HMG-box"/>
    <property type="match status" value="1"/>
</dbReference>
<name>A0A5D3B0Q9_9TREE</name>
<comment type="caution">
    <text evidence="5">The sequence shown here is derived from an EMBL/GenBank/DDBJ whole genome shotgun (WGS) entry which is preliminary data.</text>
</comment>
<dbReference type="AlphaFoldDB" id="A0A5D3B0Q9"/>
<organism evidence="5 6">
    <name type="scientific">Cryptococcus floricola</name>
    <dbReference type="NCBI Taxonomy" id="2591691"/>
    <lineage>
        <taxon>Eukaryota</taxon>
        <taxon>Fungi</taxon>
        <taxon>Dikarya</taxon>
        <taxon>Basidiomycota</taxon>
        <taxon>Agaricomycotina</taxon>
        <taxon>Tremellomycetes</taxon>
        <taxon>Tremellales</taxon>
        <taxon>Cryptococcaceae</taxon>
        <taxon>Cryptococcus</taxon>
    </lineage>
</organism>
<protein>
    <recommendedName>
        <fullName evidence="4">HMG box domain-containing protein</fullName>
    </recommendedName>
</protein>
<dbReference type="InterPro" id="IPR036910">
    <property type="entry name" value="HMG_box_dom_sf"/>
</dbReference>
<gene>
    <name evidence="5" type="ORF">B9479_003231</name>
</gene>
<dbReference type="Proteomes" id="UP000322245">
    <property type="component" value="Unassembled WGS sequence"/>
</dbReference>
<evidence type="ECO:0000256" key="3">
    <source>
        <dbReference type="SAM" id="MobiDB-lite"/>
    </source>
</evidence>
<proteinExistence type="predicted"/>
<dbReference type="Gene3D" id="1.10.30.10">
    <property type="entry name" value="High mobility group box domain"/>
    <property type="match status" value="1"/>
</dbReference>
<dbReference type="Pfam" id="PF00505">
    <property type="entry name" value="HMG_box"/>
    <property type="match status" value="1"/>
</dbReference>
<dbReference type="EMBL" id="NIDF01000029">
    <property type="protein sequence ID" value="TYJ56121.1"/>
    <property type="molecule type" value="Genomic_DNA"/>
</dbReference>
<feature type="compositionally biased region" description="Basic and acidic residues" evidence="3">
    <location>
        <begin position="159"/>
        <end position="172"/>
    </location>
</feature>
<feature type="compositionally biased region" description="Acidic residues" evidence="3">
    <location>
        <begin position="180"/>
        <end position="194"/>
    </location>
</feature>
<feature type="compositionally biased region" description="Low complexity" evidence="3">
    <location>
        <begin position="195"/>
        <end position="210"/>
    </location>
</feature>
<accession>A0A5D3B0Q9</accession>
<evidence type="ECO:0000259" key="4">
    <source>
        <dbReference type="PROSITE" id="PS50118"/>
    </source>
</evidence>
<dbReference type="GO" id="GO:0005634">
    <property type="term" value="C:nucleus"/>
    <property type="evidence" value="ECO:0007669"/>
    <property type="project" value="UniProtKB-UniRule"/>
</dbReference>
<dbReference type="SMART" id="SM00398">
    <property type="entry name" value="HMG"/>
    <property type="match status" value="1"/>
</dbReference>
<evidence type="ECO:0000256" key="2">
    <source>
        <dbReference type="PROSITE-ProRule" id="PRU00267"/>
    </source>
</evidence>
<dbReference type="PROSITE" id="PS50118">
    <property type="entry name" value="HMG_BOX_2"/>
    <property type="match status" value="1"/>
</dbReference>
<feature type="DNA-binding region" description="HMG box" evidence="2">
    <location>
        <begin position="99"/>
        <end position="167"/>
    </location>
</feature>
<feature type="domain" description="HMG box" evidence="4">
    <location>
        <begin position="99"/>
        <end position="167"/>
    </location>
</feature>